<proteinExistence type="predicted"/>
<feature type="domain" description="J" evidence="4">
    <location>
        <begin position="5"/>
        <end position="65"/>
    </location>
</feature>
<feature type="repeat" description="ANK" evidence="3">
    <location>
        <begin position="102"/>
        <end position="134"/>
    </location>
</feature>
<dbReference type="Pfam" id="PF00226">
    <property type="entry name" value="DnaJ"/>
    <property type="match status" value="1"/>
</dbReference>
<organism evidence="5 6">
    <name type="scientific">Effrenium voratum</name>
    <dbReference type="NCBI Taxonomy" id="2562239"/>
    <lineage>
        <taxon>Eukaryota</taxon>
        <taxon>Sar</taxon>
        <taxon>Alveolata</taxon>
        <taxon>Dinophyceae</taxon>
        <taxon>Suessiales</taxon>
        <taxon>Symbiodiniaceae</taxon>
        <taxon>Effrenium</taxon>
    </lineage>
</organism>
<dbReference type="PANTHER" id="PTHR24166:SF48">
    <property type="entry name" value="PROTEIN VAPYRIN"/>
    <property type="match status" value="1"/>
</dbReference>
<dbReference type="EMBL" id="CAUJNA010000200">
    <property type="protein sequence ID" value="CAJ1373496.1"/>
    <property type="molecule type" value="Genomic_DNA"/>
</dbReference>
<comment type="caution">
    <text evidence="5">The sequence shown here is derived from an EMBL/GenBank/DDBJ whole genome shotgun (WGS) entry which is preliminary data.</text>
</comment>
<name>A0AA36HQK4_9DINO</name>
<dbReference type="Pfam" id="PF12796">
    <property type="entry name" value="Ank_2"/>
    <property type="match status" value="4"/>
</dbReference>
<dbReference type="PRINTS" id="PR00625">
    <property type="entry name" value="JDOMAIN"/>
</dbReference>
<gene>
    <name evidence="5" type="ORF">EVOR1521_LOCUS3296</name>
</gene>
<dbReference type="Gene3D" id="1.10.287.110">
    <property type="entry name" value="DnaJ domain"/>
    <property type="match status" value="1"/>
</dbReference>
<dbReference type="SMART" id="SM00248">
    <property type="entry name" value="ANK"/>
    <property type="match status" value="8"/>
</dbReference>
<dbReference type="PROSITE" id="PS50076">
    <property type="entry name" value="DNAJ_2"/>
    <property type="match status" value="1"/>
</dbReference>
<dbReference type="AlphaFoldDB" id="A0AA36HQK4"/>
<dbReference type="InterPro" id="IPR002110">
    <property type="entry name" value="Ankyrin_rpt"/>
</dbReference>
<dbReference type="InterPro" id="IPR036869">
    <property type="entry name" value="J_dom_sf"/>
</dbReference>
<accession>A0AA36HQK4</accession>
<evidence type="ECO:0000256" key="1">
    <source>
        <dbReference type="ARBA" id="ARBA00022737"/>
    </source>
</evidence>
<evidence type="ECO:0000313" key="5">
    <source>
        <dbReference type="EMBL" id="CAJ1373496.1"/>
    </source>
</evidence>
<evidence type="ECO:0000313" key="6">
    <source>
        <dbReference type="Proteomes" id="UP001178507"/>
    </source>
</evidence>
<dbReference type="Gene3D" id="1.25.40.20">
    <property type="entry name" value="Ankyrin repeat-containing domain"/>
    <property type="match status" value="4"/>
</dbReference>
<feature type="repeat" description="ANK" evidence="3">
    <location>
        <begin position="214"/>
        <end position="246"/>
    </location>
</feature>
<dbReference type="PRINTS" id="PR01415">
    <property type="entry name" value="ANKYRIN"/>
</dbReference>
<dbReference type="InterPro" id="IPR036770">
    <property type="entry name" value="Ankyrin_rpt-contain_sf"/>
</dbReference>
<dbReference type="PANTHER" id="PTHR24166">
    <property type="entry name" value="ROLLING PEBBLES, ISOFORM B"/>
    <property type="match status" value="1"/>
</dbReference>
<dbReference type="Proteomes" id="UP001178507">
    <property type="component" value="Unassembled WGS sequence"/>
</dbReference>
<protein>
    <recommendedName>
        <fullName evidence="4">J domain-containing protein</fullName>
    </recommendedName>
</protein>
<keyword evidence="6" id="KW-1185">Reference proteome</keyword>
<dbReference type="SMART" id="SM00271">
    <property type="entry name" value="DnaJ"/>
    <property type="match status" value="1"/>
</dbReference>
<dbReference type="SUPFAM" id="SSF46565">
    <property type="entry name" value="Chaperone J-domain"/>
    <property type="match status" value="1"/>
</dbReference>
<evidence type="ECO:0000259" key="4">
    <source>
        <dbReference type="PROSITE" id="PS50076"/>
    </source>
</evidence>
<sequence length="403" mass="43419">MPLRDAYAILGISRTCSEEEIKQAYKALALRHHPDKVLDENHRREATARFQEIQAAFEELCKGHRRMDLVVPSRTELMSACERGELHLARQLLSEVNLQDSTGRTALMFAAQAAQIEVIQLLLEHHADVQRRNCAGHTCVMFAVGAGLKVESPQDERALRHLQAVRMLLDEGAPVNGSTGYGLSALMLASTSGRINMMELLLDRGADVNMASDIGLTALVMASDKGHTAAVRLLLQRAADANARYANGKTPLMSAAAQAYSGVVDALLEHHAHVNAQSGDGHTALLYAVEMQLKDGLVCPVEGAVTKPQVQDTVRILLAAAAEVNLKGPRGRSALHVAVCSSADLAQRLVAAKAAVTAKDEEGQTPLTLAAERNMDIGLSRLPAVHHKQLGCFSACACWRFLA</sequence>
<dbReference type="CDD" id="cd06257">
    <property type="entry name" value="DnaJ"/>
    <property type="match status" value="1"/>
</dbReference>
<keyword evidence="2 3" id="KW-0040">ANK repeat</keyword>
<feature type="repeat" description="ANK" evidence="3">
    <location>
        <begin position="247"/>
        <end position="279"/>
    </location>
</feature>
<dbReference type="InterPro" id="IPR050889">
    <property type="entry name" value="Dendritic_Spine_Reg/Scaffold"/>
</dbReference>
<evidence type="ECO:0000256" key="3">
    <source>
        <dbReference type="PROSITE-ProRule" id="PRU00023"/>
    </source>
</evidence>
<reference evidence="5" key="1">
    <citation type="submission" date="2023-08" db="EMBL/GenBank/DDBJ databases">
        <authorList>
            <person name="Chen Y."/>
            <person name="Shah S."/>
            <person name="Dougan E. K."/>
            <person name="Thang M."/>
            <person name="Chan C."/>
        </authorList>
    </citation>
    <scope>NUCLEOTIDE SEQUENCE</scope>
</reference>
<dbReference type="SUPFAM" id="SSF48403">
    <property type="entry name" value="Ankyrin repeat"/>
    <property type="match status" value="1"/>
</dbReference>
<evidence type="ECO:0000256" key="2">
    <source>
        <dbReference type="ARBA" id="ARBA00023043"/>
    </source>
</evidence>
<dbReference type="PROSITE" id="PS50088">
    <property type="entry name" value="ANK_REPEAT"/>
    <property type="match status" value="4"/>
</dbReference>
<dbReference type="InterPro" id="IPR001623">
    <property type="entry name" value="DnaJ_domain"/>
</dbReference>
<feature type="repeat" description="ANK" evidence="3">
    <location>
        <begin position="181"/>
        <end position="213"/>
    </location>
</feature>
<dbReference type="PROSITE" id="PS50297">
    <property type="entry name" value="ANK_REP_REGION"/>
    <property type="match status" value="4"/>
</dbReference>
<keyword evidence="1" id="KW-0677">Repeat</keyword>